<reference evidence="6" key="1">
    <citation type="submission" date="2019-08" db="EMBL/GenBank/DDBJ databases">
        <authorList>
            <person name="Kucharzyk K."/>
            <person name="Murdoch R.W."/>
            <person name="Higgins S."/>
            <person name="Loffler F."/>
        </authorList>
    </citation>
    <scope>NUCLEOTIDE SEQUENCE</scope>
</reference>
<feature type="domain" description="6-phosphogluconate dehydrogenase NADP-binding" evidence="4">
    <location>
        <begin position="7"/>
        <end position="163"/>
    </location>
</feature>
<name>A0A644TUJ9_9ZZZZ</name>
<dbReference type="PANTHER" id="PTHR43060">
    <property type="entry name" value="3-HYDROXYISOBUTYRATE DEHYDROGENASE-LIKE 1, MITOCHONDRIAL-RELATED"/>
    <property type="match status" value="1"/>
</dbReference>
<proteinExistence type="inferred from homology"/>
<dbReference type="EC" id="1.1.1.60" evidence="6"/>
<dbReference type="InterPro" id="IPR036291">
    <property type="entry name" value="NAD(P)-bd_dom_sf"/>
</dbReference>
<keyword evidence="3" id="KW-0520">NAD</keyword>
<dbReference type="Gene3D" id="1.10.1040.10">
    <property type="entry name" value="N-(1-d-carboxylethyl)-l-norvaline Dehydrogenase, domain 2"/>
    <property type="match status" value="1"/>
</dbReference>
<dbReference type="InterPro" id="IPR015815">
    <property type="entry name" value="HIBADH-related"/>
</dbReference>
<dbReference type="InterPro" id="IPR006115">
    <property type="entry name" value="6PGDH_NADP-bd"/>
</dbReference>
<dbReference type="GO" id="GO:0050661">
    <property type="term" value="F:NADP binding"/>
    <property type="evidence" value="ECO:0007669"/>
    <property type="project" value="InterPro"/>
</dbReference>
<dbReference type="InterPro" id="IPR002204">
    <property type="entry name" value="3-OH-isobutyrate_DH-rel_CS"/>
</dbReference>
<dbReference type="AlphaFoldDB" id="A0A644TUJ9"/>
<evidence type="ECO:0000313" key="6">
    <source>
        <dbReference type="EMBL" id="MPL70614.1"/>
    </source>
</evidence>
<evidence type="ECO:0000259" key="5">
    <source>
        <dbReference type="Pfam" id="PF14833"/>
    </source>
</evidence>
<dbReference type="Pfam" id="PF14833">
    <property type="entry name" value="NAD_binding_11"/>
    <property type="match status" value="1"/>
</dbReference>
<dbReference type="Gene3D" id="3.40.50.720">
    <property type="entry name" value="NAD(P)-binding Rossmann-like Domain"/>
    <property type="match status" value="1"/>
</dbReference>
<evidence type="ECO:0000256" key="1">
    <source>
        <dbReference type="ARBA" id="ARBA00009080"/>
    </source>
</evidence>
<dbReference type="InterPro" id="IPR029154">
    <property type="entry name" value="HIBADH-like_NADP-bd"/>
</dbReference>
<accession>A0A644TUJ9</accession>
<dbReference type="PROSITE" id="PS00895">
    <property type="entry name" value="3_HYDROXYISOBUT_DH"/>
    <property type="match status" value="1"/>
</dbReference>
<dbReference type="GO" id="GO:0051287">
    <property type="term" value="F:NAD binding"/>
    <property type="evidence" value="ECO:0007669"/>
    <property type="project" value="InterPro"/>
</dbReference>
<dbReference type="Pfam" id="PF03446">
    <property type="entry name" value="NAD_binding_2"/>
    <property type="match status" value="1"/>
</dbReference>
<dbReference type="EMBL" id="VSSQ01000054">
    <property type="protein sequence ID" value="MPL70614.1"/>
    <property type="molecule type" value="Genomic_DNA"/>
</dbReference>
<evidence type="ECO:0000259" key="4">
    <source>
        <dbReference type="Pfam" id="PF03446"/>
    </source>
</evidence>
<dbReference type="PANTHER" id="PTHR43060:SF15">
    <property type="entry name" value="3-HYDROXYISOBUTYRATE DEHYDROGENASE-LIKE 1, MITOCHONDRIAL-RELATED"/>
    <property type="match status" value="1"/>
</dbReference>
<dbReference type="SUPFAM" id="SSF51735">
    <property type="entry name" value="NAD(P)-binding Rossmann-fold domains"/>
    <property type="match status" value="1"/>
</dbReference>
<sequence length="294" mass="30771">MSFERKTIGFIGLGVMGKSMAGHLLSAGHRLIVYTRSPDKAKPLLDRGAEWAESPAILAPRCDVIITMVGLPSDVEEVYLGDRGLLAHSRAGTLLVDMTTSSPDLAVRIHAAASAKGLKALDAPVSGGDTGARNASLTIMVGGDEDAYAEAEALFAIMGKTIVRQGGAGAGQHTKAANQICVAANLIGVVEALDYASASGLDPKQVLLSIGGGSAASWQLSSNAPRMLDGDFNPGFYAKHFLKDLRIALDSSKTLGLSLPLVVLAENLFAKVLAQGWGERGTQVLYELYRRGLV</sequence>
<dbReference type="InterPro" id="IPR008927">
    <property type="entry name" value="6-PGluconate_DH-like_C_sf"/>
</dbReference>
<keyword evidence="2 6" id="KW-0560">Oxidoreductase</keyword>
<dbReference type="PIRSF" id="PIRSF000103">
    <property type="entry name" value="HIBADH"/>
    <property type="match status" value="1"/>
</dbReference>
<dbReference type="InterPro" id="IPR013328">
    <property type="entry name" value="6PGD_dom2"/>
</dbReference>
<comment type="similarity">
    <text evidence="1">Belongs to the HIBADH-related family.</text>
</comment>
<feature type="domain" description="3-hydroxyisobutyrate dehydrogenase-like NAD-binding" evidence="5">
    <location>
        <begin position="169"/>
        <end position="288"/>
    </location>
</feature>
<dbReference type="SUPFAM" id="SSF48179">
    <property type="entry name" value="6-phosphogluconate dehydrogenase C-terminal domain-like"/>
    <property type="match status" value="1"/>
</dbReference>
<organism evidence="6">
    <name type="scientific">bioreactor metagenome</name>
    <dbReference type="NCBI Taxonomy" id="1076179"/>
    <lineage>
        <taxon>unclassified sequences</taxon>
        <taxon>metagenomes</taxon>
        <taxon>ecological metagenomes</taxon>
    </lineage>
</organism>
<comment type="caution">
    <text evidence="6">The sequence shown here is derived from an EMBL/GenBank/DDBJ whole genome shotgun (WGS) entry which is preliminary data.</text>
</comment>
<gene>
    <name evidence="6" type="primary">garR_3</name>
    <name evidence="6" type="ORF">SDC9_16373</name>
</gene>
<protein>
    <submittedName>
        <fullName evidence="6">2-hydroxy-3-oxopropionate reductase</fullName>
        <ecNumber evidence="6">1.1.1.60</ecNumber>
    </submittedName>
</protein>
<evidence type="ECO:0000256" key="2">
    <source>
        <dbReference type="ARBA" id="ARBA00023002"/>
    </source>
</evidence>
<dbReference type="GO" id="GO:0008679">
    <property type="term" value="F:2-hydroxy-3-oxopropionate reductase activity"/>
    <property type="evidence" value="ECO:0007669"/>
    <property type="project" value="UniProtKB-EC"/>
</dbReference>
<evidence type="ECO:0000256" key="3">
    <source>
        <dbReference type="ARBA" id="ARBA00023027"/>
    </source>
</evidence>